<dbReference type="PROSITE" id="PS51257">
    <property type="entry name" value="PROKAR_LIPOPROTEIN"/>
    <property type="match status" value="1"/>
</dbReference>
<feature type="chain" id="PRO_5047550543" description="IGFBP N-terminal domain-containing protein" evidence="1">
    <location>
        <begin position="25"/>
        <end position="201"/>
    </location>
</feature>
<evidence type="ECO:0008006" key="4">
    <source>
        <dbReference type="Google" id="ProtNLM"/>
    </source>
</evidence>
<dbReference type="Proteomes" id="UP001379533">
    <property type="component" value="Chromosome"/>
</dbReference>
<accession>A0ABZ2K719</accession>
<name>A0ABZ2K719_9BACT</name>
<gene>
    <name evidence="2" type="ORF">LZC95_49560</name>
</gene>
<dbReference type="RefSeq" id="WP_394845090.1">
    <property type="nucleotide sequence ID" value="NZ_CP089982.1"/>
</dbReference>
<feature type="signal peptide" evidence="1">
    <location>
        <begin position="1"/>
        <end position="24"/>
    </location>
</feature>
<protein>
    <recommendedName>
        <fullName evidence="4">IGFBP N-terminal domain-containing protein</fullName>
    </recommendedName>
</protein>
<evidence type="ECO:0000256" key="1">
    <source>
        <dbReference type="SAM" id="SignalP"/>
    </source>
</evidence>
<evidence type="ECO:0000313" key="3">
    <source>
        <dbReference type="Proteomes" id="UP001379533"/>
    </source>
</evidence>
<keyword evidence="3" id="KW-1185">Reference proteome</keyword>
<proteinExistence type="predicted"/>
<sequence>MRRLNVPFLAALVVPLSIVFFSIGGCSSDSDNNSGGPGTNDRPVSKAECEPKCESKAATCGATDAQAKQVCPSLCESATASQLECLQAKPCSELANIDSLDAACPKATPPPGGNTGKKQFGDSCVCPDAPENAQGYCSGTDAPCSADLACVYTGGKGAGQCMAENCCSKSTSECEKDPSLLTQCTRGQCKQVGYVGFYCSK</sequence>
<reference evidence="2 3" key="1">
    <citation type="submission" date="2021-12" db="EMBL/GenBank/DDBJ databases">
        <title>Discovery of the Pendulisporaceae a myxobacterial family with distinct sporulation behavior and unique specialized metabolism.</title>
        <authorList>
            <person name="Garcia R."/>
            <person name="Popoff A."/>
            <person name="Bader C.D."/>
            <person name="Loehr J."/>
            <person name="Walesch S."/>
            <person name="Walt C."/>
            <person name="Boldt J."/>
            <person name="Bunk B."/>
            <person name="Haeckl F.J.F.P.J."/>
            <person name="Gunesch A.P."/>
            <person name="Birkelbach J."/>
            <person name="Nuebel U."/>
            <person name="Pietschmann T."/>
            <person name="Bach T."/>
            <person name="Mueller R."/>
        </authorList>
    </citation>
    <scope>NUCLEOTIDE SEQUENCE [LARGE SCALE GENOMIC DNA]</scope>
    <source>
        <strain evidence="2 3">MSr12523</strain>
    </source>
</reference>
<organism evidence="2 3">
    <name type="scientific">Pendulispora brunnea</name>
    <dbReference type="NCBI Taxonomy" id="2905690"/>
    <lineage>
        <taxon>Bacteria</taxon>
        <taxon>Pseudomonadati</taxon>
        <taxon>Myxococcota</taxon>
        <taxon>Myxococcia</taxon>
        <taxon>Myxococcales</taxon>
        <taxon>Sorangiineae</taxon>
        <taxon>Pendulisporaceae</taxon>
        <taxon>Pendulispora</taxon>
    </lineage>
</organism>
<evidence type="ECO:0000313" key="2">
    <source>
        <dbReference type="EMBL" id="WXA94481.1"/>
    </source>
</evidence>
<keyword evidence="1" id="KW-0732">Signal</keyword>
<dbReference type="EMBL" id="CP089982">
    <property type="protein sequence ID" value="WXA94481.1"/>
    <property type="molecule type" value="Genomic_DNA"/>
</dbReference>